<keyword evidence="1" id="KW-0378">Hydrolase</keyword>
<name>A0ABU8YLT0_9CYAN</name>
<proteinExistence type="predicted"/>
<accession>A0ABU8YLT0</accession>
<dbReference type="InterPro" id="IPR009003">
    <property type="entry name" value="Peptidase_S1_PA"/>
</dbReference>
<dbReference type="InterPro" id="IPR043504">
    <property type="entry name" value="Peptidase_S1_PA_chymotrypsin"/>
</dbReference>
<dbReference type="PANTHER" id="PTHR22939:SF129">
    <property type="entry name" value="SERINE PROTEASE HTRA2, MITOCHONDRIAL"/>
    <property type="match status" value="1"/>
</dbReference>
<dbReference type="Gene3D" id="2.40.10.10">
    <property type="entry name" value="Trypsin-like serine proteases"/>
    <property type="match status" value="2"/>
</dbReference>
<dbReference type="Pfam" id="PF13365">
    <property type="entry name" value="Trypsin_2"/>
    <property type="match status" value="1"/>
</dbReference>
<dbReference type="GO" id="GO:0008233">
    <property type="term" value="F:peptidase activity"/>
    <property type="evidence" value="ECO:0007669"/>
    <property type="project" value="UniProtKB-KW"/>
</dbReference>
<dbReference type="SUPFAM" id="SSF50494">
    <property type="entry name" value="Trypsin-like serine proteases"/>
    <property type="match status" value="1"/>
</dbReference>
<dbReference type="PANTHER" id="PTHR22939">
    <property type="entry name" value="SERINE PROTEASE FAMILY S1C HTRA-RELATED"/>
    <property type="match status" value="1"/>
</dbReference>
<organism evidence="1 2">
    <name type="scientific">Microcoleus anatoxicus PTRS2</name>
    <dbReference type="NCBI Taxonomy" id="2705321"/>
    <lineage>
        <taxon>Bacteria</taxon>
        <taxon>Bacillati</taxon>
        <taxon>Cyanobacteriota</taxon>
        <taxon>Cyanophyceae</taxon>
        <taxon>Oscillatoriophycideae</taxon>
        <taxon>Oscillatoriales</taxon>
        <taxon>Microcoleaceae</taxon>
        <taxon>Microcoleus</taxon>
        <taxon>Microcoleus anatoxicus</taxon>
    </lineage>
</organism>
<gene>
    <name evidence="1" type="ORF">WMG39_10885</name>
</gene>
<dbReference type="GO" id="GO:0006508">
    <property type="term" value="P:proteolysis"/>
    <property type="evidence" value="ECO:0007669"/>
    <property type="project" value="UniProtKB-KW"/>
</dbReference>
<keyword evidence="2" id="KW-1185">Reference proteome</keyword>
<sequence length="359" mass="39274">MNWLSLVIFSCTTGILTGVAIQVHSRGFYGTEIVRTDAALQPQESKIQITKPPVNSLAAQPLNLPGKTVKPLSEENQKQPLPQRAEDLAKTAMFQKARSITVKVFSGDNWGSGIIIQRQDLVYTVITNDHVLQSGETYRIQTPDGKIHSATRFLPTQFAGKDLAMLQFTSTKSDYTIGILGSSAMVKEGDKVYAAGFPAEVKKSDRAGWKFTTGRVSLIPEKSLEDGYQLGYDNQIEKGMSGGPVLNFAGEVVAINGMHAYPLWGDPYVFQDGSKPCEPMRELMVRSSWGIPIEKFVQSVPQFSTKRAEKHPKNINLEPPSQLLAHGVGKSNLRVSQSACNTASLMRQQAAAAKSCTQL</sequence>
<dbReference type="RefSeq" id="WP_340518760.1">
    <property type="nucleotide sequence ID" value="NZ_JBBLXS010000114.1"/>
</dbReference>
<protein>
    <submittedName>
        <fullName evidence="1">Serine protease</fullName>
    </submittedName>
</protein>
<keyword evidence="1" id="KW-0645">Protease</keyword>
<evidence type="ECO:0000313" key="1">
    <source>
        <dbReference type="EMBL" id="MEK0185365.1"/>
    </source>
</evidence>
<comment type="caution">
    <text evidence="1">The sequence shown here is derived from an EMBL/GenBank/DDBJ whole genome shotgun (WGS) entry which is preliminary data.</text>
</comment>
<dbReference type="EMBL" id="JBBLXS010000114">
    <property type="protein sequence ID" value="MEK0185365.1"/>
    <property type="molecule type" value="Genomic_DNA"/>
</dbReference>
<reference evidence="1 2" key="1">
    <citation type="journal article" date="2020" name="Harmful Algae">
        <title>Molecular and morphological characterization of a novel dihydroanatoxin-a producing Microcoleus species (cyanobacteria) from the Russian River, California, USA.</title>
        <authorList>
            <person name="Conklin K.Y."/>
            <person name="Stancheva R."/>
            <person name="Otten T.G."/>
            <person name="Fadness R."/>
            <person name="Boyer G.L."/>
            <person name="Read B."/>
            <person name="Zhang X."/>
            <person name="Sheath R.G."/>
        </authorList>
    </citation>
    <scope>NUCLEOTIDE SEQUENCE [LARGE SCALE GENOMIC DNA]</scope>
    <source>
        <strain evidence="1 2">PTRS2</strain>
    </source>
</reference>
<evidence type="ECO:0000313" key="2">
    <source>
        <dbReference type="Proteomes" id="UP001384579"/>
    </source>
</evidence>
<dbReference type="Proteomes" id="UP001384579">
    <property type="component" value="Unassembled WGS sequence"/>
</dbReference>